<organism evidence="3 4">
    <name type="scientific">Streptomyces durbertensis</name>
    <dbReference type="NCBI Taxonomy" id="2448886"/>
    <lineage>
        <taxon>Bacteria</taxon>
        <taxon>Bacillati</taxon>
        <taxon>Actinomycetota</taxon>
        <taxon>Actinomycetes</taxon>
        <taxon>Kitasatosporales</taxon>
        <taxon>Streptomycetaceae</taxon>
        <taxon>Streptomyces</taxon>
    </lineage>
</organism>
<feature type="transmembrane region" description="Helical" evidence="2">
    <location>
        <begin position="12"/>
        <end position="33"/>
    </location>
</feature>
<evidence type="ECO:0000313" key="4">
    <source>
        <dbReference type="Proteomes" id="UP000766698"/>
    </source>
</evidence>
<gene>
    <name evidence="3" type="ORF">GL263_08650</name>
</gene>
<evidence type="ECO:0000313" key="3">
    <source>
        <dbReference type="EMBL" id="MBB1243628.1"/>
    </source>
</evidence>
<dbReference type="EMBL" id="WMLF01000087">
    <property type="protein sequence ID" value="MBB1243628.1"/>
    <property type="molecule type" value="Genomic_DNA"/>
</dbReference>
<protein>
    <submittedName>
        <fullName evidence="3">Uncharacterized protein</fullName>
    </submittedName>
</protein>
<dbReference type="Pfam" id="PF19650">
    <property type="entry name" value="DUF6153"/>
    <property type="match status" value="1"/>
</dbReference>
<evidence type="ECO:0000256" key="2">
    <source>
        <dbReference type="SAM" id="Phobius"/>
    </source>
</evidence>
<keyword evidence="4" id="KW-1185">Reference proteome</keyword>
<dbReference type="RefSeq" id="WP_182855006.1">
    <property type="nucleotide sequence ID" value="NZ_WMLF01000087.1"/>
</dbReference>
<sequence>MTSTRQLRSRLGGLGLASVVMAVLVGLLGMHGLSPSGGLDGTGSGHHGTADAALPHTAPAPPAEPPAEATRHVGTQRITQAATAGLTHGVTADPHAPGPGERAGASTRADQACSHGTGGGHPRHADGTCAAGAVSAAPALSAPATGTDTATDVAPAFGRVAPAASASRAPPSLAELQLLRI</sequence>
<evidence type="ECO:0000256" key="1">
    <source>
        <dbReference type="SAM" id="MobiDB-lite"/>
    </source>
</evidence>
<keyword evidence="2" id="KW-0472">Membrane</keyword>
<feature type="region of interest" description="Disordered" evidence="1">
    <location>
        <begin position="38"/>
        <end position="73"/>
    </location>
</feature>
<dbReference type="Proteomes" id="UP000766698">
    <property type="component" value="Unassembled WGS sequence"/>
</dbReference>
<feature type="region of interest" description="Disordered" evidence="1">
    <location>
        <begin position="87"/>
        <end position="125"/>
    </location>
</feature>
<accession>A0ABR6EEP1</accession>
<proteinExistence type="predicted"/>
<keyword evidence="2" id="KW-0812">Transmembrane</keyword>
<keyword evidence="2" id="KW-1133">Transmembrane helix</keyword>
<dbReference type="InterPro" id="IPR046151">
    <property type="entry name" value="DUF6153"/>
</dbReference>
<comment type="caution">
    <text evidence="3">The sequence shown here is derived from an EMBL/GenBank/DDBJ whole genome shotgun (WGS) entry which is preliminary data.</text>
</comment>
<reference evidence="4" key="1">
    <citation type="journal article" date="2020" name="Syst. Appl. Microbiol.">
        <title>Streptomyces alkaliterrae sp. nov., isolated from an alkaline soil, and emended descriptions of Streptomyces alkaliphilus, Streptomyces calidiresistens and Streptomyces durbertensis.</title>
        <authorList>
            <person name="Swiecimska M."/>
            <person name="Golinska P."/>
            <person name="Nouioui I."/>
            <person name="Wypij M."/>
            <person name="Rai M."/>
            <person name="Sangal V."/>
            <person name="Goodfellow M."/>
        </authorList>
    </citation>
    <scope>NUCLEOTIDE SEQUENCE [LARGE SCALE GENOMIC DNA]</scope>
    <source>
        <strain evidence="4">DSM 104538</strain>
    </source>
</reference>
<name>A0ABR6EEP1_9ACTN</name>